<organism evidence="1 2">
    <name type="scientific">Chitinophaga sancti</name>
    <dbReference type="NCBI Taxonomy" id="1004"/>
    <lineage>
        <taxon>Bacteria</taxon>
        <taxon>Pseudomonadati</taxon>
        <taxon>Bacteroidota</taxon>
        <taxon>Chitinophagia</taxon>
        <taxon>Chitinophagales</taxon>
        <taxon>Chitinophagaceae</taxon>
        <taxon>Chitinophaga</taxon>
    </lineage>
</organism>
<dbReference type="AlphaFoldDB" id="A0A1K1RX17"/>
<gene>
    <name evidence="1" type="ORF">SAMN05661012_04365</name>
</gene>
<reference evidence="1 2" key="1">
    <citation type="submission" date="2016-11" db="EMBL/GenBank/DDBJ databases">
        <authorList>
            <person name="Jaros S."/>
            <person name="Januszkiewicz K."/>
            <person name="Wedrychowicz H."/>
        </authorList>
    </citation>
    <scope>NUCLEOTIDE SEQUENCE [LARGE SCALE GENOMIC DNA]</scope>
    <source>
        <strain evidence="1 2">DSM 784</strain>
    </source>
</reference>
<protein>
    <submittedName>
        <fullName evidence="1">Uncharacterized protein</fullName>
    </submittedName>
</protein>
<name>A0A1K1RX17_9BACT</name>
<evidence type="ECO:0000313" key="2">
    <source>
        <dbReference type="Proteomes" id="UP000183788"/>
    </source>
</evidence>
<dbReference type="Proteomes" id="UP000183788">
    <property type="component" value="Unassembled WGS sequence"/>
</dbReference>
<dbReference type="EMBL" id="FPIZ01000015">
    <property type="protein sequence ID" value="SFW76490.1"/>
    <property type="molecule type" value="Genomic_DNA"/>
</dbReference>
<proteinExistence type="predicted"/>
<sequence>MVAMPFLNLCQLISCDDFIRPKFLLSNQIGTTANYLLRDTYNYLLRDT</sequence>
<evidence type="ECO:0000313" key="1">
    <source>
        <dbReference type="EMBL" id="SFW76490.1"/>
    </source>
</evidence>
<accession>A0A1K1RX17</accession>
<dbReference type="STRING" id="1004.SAMN05661012_04365"/>